<sequence length="244" mass="28118">MLLSLIAVTSVTHAESHLEPVMKSQTRAMNSAIETHAKIEAIDDETDALLQEYQNLLRESALTKKYNQNLSAQVQEQEKQKQQLTEQRAALAKVRQQLVPQMENMIDVLEQFVANDVPFLWQERQARVKELQKLLSNPTLDTSNKFRRILEAYQIETEYGSTIESWEAPLPFSNSPTLMHQLRIGRLALYYLTPDQQQGGMWNKQSRTWQPLNEEDLQQVSTAIKLAEQQISPQLLSLPVYRAN</sequence>
<reference evidence="2 3" key="1">
    <citation type="submission" date="2012-12" db="EMBL/GenBank/DDBJ databases">
        <title>Genome Assembly of Photobacterium sp. AK15.</title>
        <authorList>
            <person name="Khatri I."/>
            <person name="Vaidya B."/>
            <person name="Srinivas T.N.R."/>
            <person name="Subramanian S."/>
            <person name="Pinnaka A."/>
        </authorList>
    </citation>
    <scope>NUCLEOTIDE SEQUENCE [LARGE SCALE GENOMIC DNA]</scope>
    <source>
        <strain evidence="2 3">AK15</strain>
    </source>
</reference>
<evidence type="ECO:0000313" key="3">
    <source>
        <dbReference type="Proteomes" id="UP000011134"/>
    </source>
</evidence>
<dbReference type="PATRIC" id="fig|1056511.3.peg.1768"/>
<organism evidence="2 3">
    <name type="scientific">Photobacterium marinum</name>
    <dbReference type="NCBI Taxonomy" id="1056511"/>
    <lineage>
        <taxon>Bacteria</taxon>
        <taxon>Pseudomonadati</taxon>
        <taxon>Pseudomonadota</taxon>
        <taxon>Gammaproteobacteria</taxon>
        <taxon>Vibrionales</taxon>
        <taxon>Vibrionaceae</taxon>
        <taxon>Photobacterium</taxon>
    </lineage>
</organism>
<dbReference type="PIRSF" id="PIRSF028069">
    <property type="entry name" value="UCP028069"/>
    <property type="match status" value="1"/>
</dbReference>
<proteinExistence type="predicted"/>
<evidence type="ECO:0000256" key="1">
    <source>
        <dbReference type="SAM" id="Coils"/>
    </source>
</evidence>
<feature type="coiled-coil region" evidence="1">
    <location>
        <begin position="39"/>
        <end position="97"/>
    </location>
</feature>
<dbReference type="Proteomes" id="UP000011134">
    <property type="component" value="Unassembled WGS sequence"/>
</dbReference>
<protein>
    <submittedName>
        <fullName evidence="2">TonB system biopolymer transport component</fullName>
    </submittedName>
</protein>
<name>L8JBN4_9GAMM</name>
<evidence type="ECO:0000313" key="2">
    <source>
        <dbReference type="EMBL" id="ELR66226.1"/>
    </source>
</evidence>
<keyword evidence="1" id="KW-0175">Coiled coil</keyword>
<dbReference type="EMBL" id="AMZO01000010">
    <property type="protein sequence ID" value="ELR66226.1"/>
    <property type="molecule type" value="Genomic_DNA"/>
</dbReference>
<accession>L8JBN4</accession>
<dbReference type="InterPro" id="IPR016866">
    <property type="entry name" value="UCP028069"/>
</dbReference>
<dbReference type="AlphaFoldDB" id="L8JBN4"/>
<comment type="caution">
    <text evidence="2">The sequence shown here is derived from an EMBL/GenBank/DDBJ whole genome shotgun (WGS) entry which is preliminary data.</text>
</comment>
<dbReference type="Pfam" id="PF11932">
    <property type="entry name" value="DUF3450"/>
    <property type="match status" value="1"/>
</dbReference>
<gene>
    <name evidence="2" type="ORF">C942_00283</name>
</gene>
<keyword evidence="3" id="KW-1185">Reference proteome</keyword>